<dbReference type="Pfam" id="PF00623">
    <property type="entry name" value="RNA_pol_Rpb1_2"/>
    <property type="match status" value="1"/>
</dbReference>
<dbReference type="PANTHER" id="PTHR19376">
    <property type="entry name" value="DNA-DIRECTED RNA POLYMERASE"/>
    <property type="match status" value="1"/>
</dbReference>
<accession>A0A481Z7P4</accession>
<dbReference type="GO" id="GO:0003677">
    <property type="term" value="F:DNA binding"/>
    <property type="evidence" value="ECO:0007669"/>
    <property type="project" value="InterPro"/>
</dbReference>
<evidence type="ECO:0000256" key="4">
    <source>
        <dbReference type="ARBA" id="ARBA00023163"/>
    </source>
</evidence>
<dbReference type="SUPFAM" id="SSF64484">
    <property type="entry name" value="beta and beta-prime subunits of DNA dependent RNA-polymerase"/>
    <property type="match status" value="1"/>
</dbReference>
<evidence type="ECO:0000313" key="7">
    <source>
        <dbReference type="EMBL" id="QBK91525.1"/>
    </source>
</evidence>
<dbReference type="Gene3D" id="4.10.860.120">
    <property type="entry name" value="RNA polymerase II, clamp domain"/>
    <property type="match status" value="1"/>
</dbReference>
<dbReference type="EMBL" id="MK500543">
    <property type="protein sequence ID" value="QBK91525.1"/>
    <property type="molecule type" value="Genomic_DNA"/>
</dbReference>
<evidence type="ECO:0000256" key="2">
    <source>
        <dbReference type="ARBA" id="ARBA00022679"/>
    </source>
</evidence>
<dbReference type="GO" id="GO:0000428">
    <property type="term" value="C:DNA-directed RNA polymerase complex"/>
    <property type="evidence" value="ECO:0007669"/>
    <property type="project" value="UniProtKB-KW"/>
</dbReference>
<dbReference type="Gene3D" id="3.30.1490.180">
    <property type="entry name" value="RNA polymerase ii"/>
    <property type="match status" value="1"/>
</dbReference>
<keyword evidence="3 5" id="KW-0548">Nucleotidyltransferase</keyword>
<protein>
    <recommendedName>
        <fullName evidence="5">DNA-directed RNA polymerase subunit</fullName>
        <ecNumber evidence="5">2.7.7.6</ecNumber>
    </recommendedName>
</protein>
<dbReference type="GO" id="GO:0006351">
    <property type="term" value="P:DNA-templated transcription"/>
    <property type="evidence" value="ECO:0007669"/>
    <property type="project" value="InterPro"/>
</dbReference>
<evidence type="ECO:0000256" key="5">
    <source>
        <dbReference type="RuleBase" id="RU004279"/>
    </source>
</evidence>
<sequence length="525" mass="59682">MEESLSVLGTGTKRLTRRIRSTRRGPQRVQVESAIKASNLRTPIYGCATDVQPQLEPMDIRVTKQEKELIMAQERRQIRDLPTLVIERISHSMFDHDELEKKAEFEVRKTDDEGLHTVNDPRSGVVDGDKLCKTCYKDNLNCPGHYGIIKLTEKIIHPMFLRETIDVLMSVCNSCGGLLLSKETLEEKGFLNLTGSKRLRAIANASSKLHCRRSQQNIEAGATGCIPNPIYKTSKAKEVGKIFYSYDTKKGKGNVRSVEEIEQIFEAITPEDSELLGFSNNSHPKRFILKSIPVIPICSRAPVYQDGMILEDNITAMYKDIVRFNEELKRKDLSEKERENLINGLIFSIGHMIDNSDGKYRQGIQKPHRDIKSRVQGKEAIIRNLIQGKRVNFSARTVLSPDPNLKFGQIRIPRLWASYLTYPETVSPANIGRLTKLFRAGRVTHITPARGKIAGRRLQVTKKVQKEHNLAFDDRVERWLQNGDYVVFNRQPTLHKQSIMGYEVVLGDPMTIGLHLSYTPPHNAD</sequence>
<dbReference type="Gene3D" id="2.40.40.20">
    <property type="match status" value="1"/>
</dbReference>
<keyword evidence="4 5" id="KW-0804">Transcription</keyword>
<dbReference type="PANTHER" id="PTHR19376:SF37">
    <property type="entry name" value="DNA-DIRECTED RNA POLYMERASE II SUBUNIT RPB1"/>
    <property type="match status" value="1"/>
</dbReference>
<comment type="function">
    <text evidence="5">DNA-dependent RNA polymerase catalyzes the transcription of DNA into RNA using the four ribonucleoside triphosphates as substrates.</text>
</comment>
<evidence type="ECO:0000259" key="6">
    <source>
        <dbReference type="SMART" id="SM00663"/>
    </source>
</evidence>
<dbReference type="InterPro" id="IPR000722">
    <property type="entry name" value="RNA_pol_asu"/>
</dbReference>
<dbReference type="InterPro" id="IPR006592">
    <property type="entry name" value="RNA_pol_N"/>
</dbReference>
<evidence type="ECO:0000256" key="3">
    <source>
        <dbReference type="ARBA" id="ARBA00022695"/>
    </source>
</evidence>
<dbReference type="InterPro" id="IPR045867">
    <property type="entry name" value="DNA-dir_RpoC_beta_prime"/>
</dbReference>
<comment type="catalytic activity">
    <reaction evidence="5">
        <text>RNA(n) + a ribonucleoside 5'-triphosphate = RNA(n+1) + diphosphate</text>
        <dbReference type="Rhea" id="RHEA:21248"/>
        <dbReference type="Rhea" id="RHEA-COMP:14527"/>
        <dbReference type="Rhea" id="RHEA-COMP:17342"/>
        <dbReference type="ChEBI" id="CHEBI:33019"/>
        <dbReference type="ChEBI" id="CHEBI:61557"/>
        <dbReference type="ChEBI" id="CHEBI:140395"/>
        <dbReference type="EC" id="2.7.7.6"/>
    </reaction>
</comment>
<comment type="similarity">
    <text evidence="5">Belongs to the RNA polymerase beta' chain family.</text>
</comment>
<dbReference type="InterPro" id="IPR044893">
    <property type="entry name" value="RNA_pol_Rpb1_clamp_domain"/>
</dbReference>
<reference evidence="7" key="1">
    <citation type="journal article" date="2019" name="MBio">
        <title>Virus Genomes from Deep Sea Sediments Expand the Ocean Megavirome and Support Independent Origins of Viral Gigantism.</title>
        <authorList>
            <person name="Backstrom D."/>
            <person name="Yutin N."/>
            <person name="Jorgensen S.L."/>
            <person name="Dharamshi J."/>
            <person name="Homa F."/>
            <person name="Zaremba-Niedwiedzka K."/>
            <person name="Spang A."/>
            <person name="Wolf Y.I."/>
            <person name="Koonin E.V."/>
            <person name="Ettema T.J."/>
        </authorList>
    </citation>
    <scope>NUCLEOTIDE SEQUENCE</scope>
</reference>
<proteinExistence type="inferred from homology"/>
<keyword evidence="2 5" id="KW-0808">Transferase</keyword>
<gene>
    <name evidence="7" type="ORF">LCPAC302_01450</name>
</gene>
<evidence type="ECO:0000256" key="1">
    <source>
        <dbReference type="ARBA" id="ARBA00022478"/>
    </source>
</evidence>
<feature type="domain" description="RNA polymerase N-terminal" evidence="6">
    <location>
        <begin position="285"/>
        <end position="525"/>
    </location>
</feature>
<dbReference type="InterPro" id="IPR007080">
    <property type="entry name" value="RNA_pol_Rpb1_1"/>
</dbReference>
<dbReference type="SMART" id="SM00663">
    <property type="entry name" value="RPOLA_N"/>
    <property type="match status" value="1"/>
</dbReference>
<dbReference type="Pfam" id="PF04997">
    <property type="entry name" value="RNA_pol_Rpb1_1"/>
    <property type="match status" value="1"/>
</dbReference>
<keyword evidence="1 5" id="KW-0240">DNA-directed RNA polymerase</keyword>
<organism evidence="7">
    <name type="scientific">Pithovirus LCPAC302</name>
    <dbReference type="NCBI Taxonomy" id="2506593"/>
    <lineage>
        <taxon>Viruses</taxon>
        <taxon>Pithoviruses</taxon>
    </lineage>
</organism>
<dbReference type="GO" id="GO:0003899">
    <property type="term" value="F:DNA-directed RNA polymerase activity"/>
    <property type="evidence" value="ECO:0007669"/>
    <property type="project" value="UniProtKB-EC"/>
</dbReference>
<dbReference type="EC" id="2.7.7.6" evidence="5"/>
<name>A0A481Z7P4_9VIRU</name>